<dbReference type="InterPro" id="IPR050812">
    <property type="entry name" value="Preph/Arog_dehydrog"/>
</dbReference>
<dbReference type="GO" id="GO:0004665">
    <property type="term" value="F:prephenate dehydrogenase (NADP+) activity"/>
    <property type="evidence" value="ECO:0007669"/>
    <property type="project" value="InterPro"/>
</dbReference>
<evidence type="ECO:0000313" key="14">
    <source>
        <dbReference type="Proteomes" id="UP000626244"/>
    </source>
</evidence>
<dbReference type="SUPFAM" id="SSF51735">
    <property type="entry name" value="NAD(P)-binding Rossmann-fold domains"/>
    <property type="match status" value="1"/>
</dbReference>
<dbReference type="PANTHER" id="PTHR21363:SF0">
    <property type="entry name" value="PREPHENATE DEHYDROGENASE [NADP(+)]"/>
    <property type="match status" value="1"/>
</dbReference>
<keyword evidence="5" id="KW-0827">Tyrosine biosynthesis</keyword>
<dbReference type="InterPro" id="IPR036291">
    <property type="entry name" value="NAD(P)-bd_dom_sf"/>
</dbReference>
<evidence type="ECO:0000259" key="12">
    <source>
        <dbReference type="PROSITE" id="PS51671"/>
    </source>
</evidence>
<dbReference type="InterPro" id="IPR046825">
    <property type="entry name" value="PDH_C"/>
</dbReference>
<evidence type="ECO:0000256" key="4">
    <source>
        <dbReference type="ARBA" id="ARBA00016891"/>
    </source>
</evidence>
<dbReference type="PROSITE" id="PS51176">
    <property type="entry name" value="PDH_ADH"/>
    <property type="match status" value="1"/>
</dbReference>
<dbReference type="Pfam" id="PF20463">
    <property type="entry name" value="PDH_C"/>
    <property type="match status" value="1"/>
</dbReference>
<dbReference type="OrthoDB" id="9802008at2"/>
<proteinExistence type="inferred from homology"/>
<evidence type="ECO:0000256" key="6">
    <source>
        <dbReference type="ARBA" id="ARBA00022605"/>
    </source>
</evidence>
<evidence type="ECO:0000256" key="2">
    <source>
        <dbReference type="ARBA" id="ARBA00007964"/>
    </source>
</evidence>
<evidence type="ECO:0000259" key="11">
    <source>
        <dbReference type="PROSITE" id="PS51176"/>
    </source>
</evidence>
<evidence type="ECO:0000256" key="3">
    <source>
        <dbReference type="ARBA" id="ARBA00012068"/>
    </source>
</evidence>
<dbReference type="PROSITE" id="PS51671">
    <property type="entry name" value="ACT"/>
    <property type="match status" value="1"/>
</dbReference>
<feature type="domain" description="Prephenate/arogenate dehydrogenase" evidence="11">
    <location>
        <begin position="3"/>
        <end position="291"/>
    </location>
</feature>
<keyword evidence="14" id="KW-1185">Reference proteome</keyword>
<dbReference type="FunFam" id="1.10.3660.10:FF:000003">
    <property type="entry name" value="Prephenate dehydrogenase"/>
    <property type="match status" value="1"/>
</dbReference>
<dbReference type="InterPro" id="IPR008927">
    <property type="entry name" value="6-PGluconate_DH-like_C_sf"/>
</dbReference>
<protein>
    <recommendedName>
        <fullName evidence="4">Prephenate dehydrogenase</fullName>
        <ecNumber evidence="3">1.3.1.12</ecNumber>
    </recommendedName>
</protein>
<dbReference type="FunFam" id="3.40.50.720:FF:000208">
    <property type="entry name" value="Prephenate dehydrogenase"/>
    <property type="match status" value="1"/>
</dbReference>
<dbReference type="Gene3D" id="1.10.3660.10">
    <property type="entry name" value="6-phosphogluconate dehydrogenase C-terminal like domain"/>
    <property type="match status" value="1"/>
</dbReference>
<dbReference type="InterPro" id="IPR003099">
    <property type="entry name" value="Prephen_DH"/>
</dbReference>
<feature type="domain" description="ACT" evidence="12">
    <location>
        <begin position="296"/>
        <end position="366"/>
    </location>
</feature>
<dbReference type="InterPro" id="IPR046826">
    <property type="entry name" value="PDH_N"/>
</dbReference>
<comment type="similarity">
    <text evidence="2">Belongs to the prephenate/arogenate dehydrogenase family.</text>
</comment>
<evidence type="ECO:0000256" key="10">
    <source>
        <dbReference type="ARBA" id="ARBA00049260"/>
    </source>
</evidence>
<keyword evidence="8" id="KW-0520">NAD</keyword>
<name>A0A8J3ACH9_9BACI</name>
<dbReference type="SUPFAM" id="SSF55021">
    <property type="entry name" value="ACT-like"/>
    <property type="match status" value="1"/>
</dbReference>
<evidence type="ECO:0000256" key="5">
    <source>
        <dbReference type="ARBA" id="ARBA00022498"/>
    </source>
</evidence>
<evidence type="ECO:0000313" key="13">
    <source>
        <dbReference type="EMBL" id="GGI10662.1"/>
    </source>
</evidence>
<accession>A0A8J3ACH9</accession>
<dbReference type="Gene3D" id="3.40.50.720">
    <property type="entry name" value="NAD(P)-binding Rossmann-like Domain"/>
    <property type="match status" value="1"/>
</dbReference>
<evidence type="ECO:0000256" key="8">
    <source>
        <dbReference type="ARBA" id="ARBA00023027"/>
    </source>
</evidence>
<organism evidence="13 14">
    <name type="scientific">Gottfriedia solisilvae</name>
    <dbReference type="NCBI Taxonomy" id="1516104"/>
    <lineage>
        <taxon>Bacteria</taxon>
        <taxon>Bacillati</taxon>
        <taxon>Bacillota</taxon>
        <taxon>Bacilli</taxon>
        <taxon>Bacillales</taxon>
        <taxon>Bacillaceae</taxon>
        <taxon>Gottfriedia</taxon>
    </lineage>
</organism>
<sequence>MKKNVLLIGTGLIGGSISLAIKKVHDVNIIGFDVNESQLEIGKRMKILDASSIQLKECAEDAHLIIFSCPVEESIKYIHILSEYQLREDVIITDVGSTKGEIMRHSKILTDKGYCFIGGHPMAGSHKTGIESAKVHLFENAYYILSPNEHTTKDQIDGLKNWLKGTGSHFVVIDEKTHDNITGVVSHFPHLIAASLVKQVQQYSKIEPLATSLAAGGFRDITRIASSSPKMWTDIVIQNKDTLLSLISSWIEDMKEMYHLVEQQEHEEIYNYFKESKDFRDNMPAKANGAIPSYFDLYVDVMDRVGELSNITTILSIHQVSITNLRIIESREGLPGVLRVSLQTEKDRDKAKNFLNVNGYETYIVN</sequence>
<evidence type="ECO:0000256" key="1">
    <source>
        <dbReference type="ARBA" id="ARBA00005067"/>
    </source>
</evidence>
<dbReference type="InterPro" id="IPR045865">
    <property type="entry name" value="ACT-like_dom_sf"/>
</dbReference>
<dbReference type="Pfam" id="PF02153">
    <property type="entry name" value="PDH_N"/>
    <property type="match status" value="1"/>
</dbReference>
<comment type="catalytic activity">
    <reaction evidence="10">
        <text>prephenate + NAD(+) = 3-(4-hydroxyphenyl)pyruvate + CO2 + NADH</text>
        <dbReference type="Rhea" id="RHEA:13869"/>
        <dbReference type="ChEBI" id="CHEBI:16526"/>
        <dbReference type="ChEBI" id="CHEBI:29934"/>
        <dbReference type="ChEBI" id="CHEBI:36242"/>
        <dbReference type="ChEBI" id="CHEBI:57540"/>
        <dbReference type="ChEBI" id="CHEBI:57945"/>
        <dbReference type="EC" id="1.3.1.12"/>
    </reaction>
</comment>
<evidence type="ECO:0000256" key="7">
    <source>
        <dbReference type="ARBA" id="ARBA00023002"/>
    </source>
</evidence>
<comment type="pathway">
    <text evidence="1">Amino-acid biosynthesis; L-tyrosine biosynthesis; (4-hydroxyphenyl)pyruvate from prephenate (NAD(+) route): step 1/1.</text>
</comment>
<dbReference type="EMBL" id="BMHB01000001">
    <property type="protein sequence ID" value="GGI10662.1"/>
    <property type="molecule type" value="Genomic_DNA"/>
</dbReference>
<dbReference type="UniPathway" id="UPA00122">
    <property type="reaction ID" value="UER00961"/>
</dbReference>
<evidence type="ECO:0000256" key="9">
    <source>
        <dbReference type="ARBA" id="ARBA00023141"/>
    </source>
</evidence>
<dbReference type="AlphaFoldDB" id="A0A8J3ACH9"/>
<dbReference type="InterPro" id="IPR002912">
    <property type="entry name" value="ACT_dom"/>
</dbReference>
<keyword evidence="9" id="KW-0057">Aromatic amino acid biosynthesis</keyword>
<dbReference type="GO" id="GO:0006571">
    <property type="term" value="P:tyrosine biosynthetic process"/>
    <property type="evidence" value="ECO:0007669"/>
    <property type="project" value="UniProtKB-UniPathway"/>
</dbReference>
<comment type="caution">
    <text evidence="13">The sequence shown here is derived from an EMBL/GenBank/DDBJ whole genome shotgun (WGS) entry which is preliminary data.</text>
</comment>
<dbReference type="Proteomes" id="UP000626244">
    <property type="component" value="Unassembled WGS sequence"/>
</dbReference>
<keyword evidence="6" id="KW-0028">Amino-acid biosynthesis</keyword>
<dbReference type="PANTHER" id="PTHR21363">
    <property type="entry name" value="PREPHENATE DEHYDROGENASE"/>
    <property type="match status" value="1"/>
</dbReference>
<dbReference type="GO" id="GO:0070403">
    <property type="term" value="F:NAD+ binding"/>
    <property type="evidence" value="ECO:0007669"/>
    <property type="project" value="InterPro"/>
</dbReference>
<dbReference type="EC" id="1.3.1.12" evidence="3"/>
<dbReference type="NCBIfam" id="NF005107">
    <property type="entry name" value="PRK06545.1-5"/>
    <property type="match status" value="1"/>
</dbReference>
<gene>
    <name evidence="13" type="primary">tyrA</name>
    <name evidence="13" type="ORF">GCM10007380_03930</name>
</gene>
<keyword evidence="7" id="KW-0560">Oxidoreductase</keyword>
<reference evidence="14" key="1">
    <citation type="journal article" date="2019" name="Int. J. Syst. Evol. Microbiol.">
        <title>The Global Catalogue of Microorganisms (GCM) 10K type strain sequencing project: providing services to taxonomists for standard genome sequencing and annotation.</title>
        <authorList>
            <consortium name="The Broad Institute Genomics Platform"/>
            <consortium name="The Broad Institute Genome Sequencing Center for Infectious Disease"/>
            <person name="Wu L."/>
            <person name="Ma J."/>
        </authorList>
    </citation>
    <scope>NUCLEOTIDE SEQUENCE [LARGE SCALE GENOMIC DNA]</scope>
    <source>
        <strain evidence="14">CGMCC 1.14993</strain>
    </source>
</reference>
<dbReference type="RefSeq" id="WP_087999529.1">
    <property type="nucleotide sequence ID" value="NZ_BMHB01000001.1"/>
</dbReference>
<dbReference type="GO" id="GO:0008977">
    <property type="term" value="F:prephenate dehydrogenase (NAD+) activity"/>
    <property type="evidence" value="ECO:0007669"/>
    <property type="project" value="UniProtKB-EC"/>
</dbReference>
<dbReference type="SUPFAM" id="SSF48179">
    <property type="entry name" value="6-phosphogluconate dehydrogenase C-terminal domain-like"/>
    <property type="match status" value="1"/>
</dbReference>